<feature type="domain" description="NTF2-like N-terminal transpeptidase" evidence="7">
    <location>
        <begin position="32"/>
        <end position="149"/>
    </location>
</feature>
<dbReference type="InterPro" id="IPR007887">
    <property type="entry name" value="MecA_N"/>
</dbReference>
<gene>
    <name evidence="8" type="ORF">GOQ27_08670</name>
</gene>
<keyword evidence="9" id="KW-1185">Reference proteome</keyword>
<dbReference type="Pfam" id="PF00905">
    <property type="entry name" value="Transpeptidase"/>
    <property type="match status" value="1"/>
</dbReference>
<dbReference type="InterPro" id="IPR032710">
    <property type="entry name" value="NTF2-like_dom_sf"/>
</dbReference>
<dbReference type="SUPFAM" id="SSF56519">
    <property type="entry name" value="Penicillin binding protein dimerisation domain"/>
    <property type="match status" value="1"/>
</dbReference>
<dbReference type="GO" id="GO:0005886">
    <property type="term" value="C:plasma membrane"/>
    <property type="evidence" value="ECO:0007669"/>
    <property type="project" value="TreeGrafter"/>
</dbReference>
<dbReference type="InterPro" id="IPR050515">
    <property type="entry name" value="Beta-lactam/transpept"/>
</dbReference>
<organism evidence="8 9">
    <name type="scientific">Anaeromonas frigoriresistens</name>
    <dbReference type="NCBI Taxonomy" id="2683708"/>
    <lineage>
        <taxon>Bacteria</taxon>
        <taxon>Bacillati</taxon>
        <taxon>Bacillota</taxon>
        <taxon>Tissierellia</taxon>
        <taxon>Tissierellales</taxon>
        <taxon>Thermohalobacteraceae</taxon>
        <taxon>Anaeromonas</taxon>
    </lineage>
</organism>
<dbReference type="Gene3D" id="3.90.1310.10">
    <property type="entry name" value="Penicillin-binding protein 2a (Domain 2)"/>
    <property type="match status" value="1"/>
</dbReference>
<dbReference type="SUPFAM" id="SSF54427">
    <property type="entry name" value="NTF2-like"/>
    <property type="match status" value="1"/>
</dbReference>
<dbReference type="InterPro" id="IPR005311">
    <property type="entry name" value="PBP_dimer"/>
</dbReference>
<reference evidence="8" key="1">
    <citation type="submission" date="2019-12" db="EMBL/GenBank/DDBJ databases">
        <title>Clostridiaceae gen. nov. sp. nov., isolated from sediment in Xinjiang, China.</title>
        <authorList>
            <person name="Zhang R."/>
        </authorList>
    </citation>
    <scope>NUCLEOTIDE SEQUENCE</scope>
    <source>
        <strain evidence="8">D2Q-11</strain>
    </source>
</reference>
<evidence type="ECO:0000259" key="7">
    <source>
        <dbReference type="Pfam" id="PF05223"/>
    </source>
</evidence>
<feature type="transmembrane region" description="Helical" evidence="4">
    <location>
        <begin position="9"/>
        <end position="27"/>
    </location>
</feature>
<dbReference type="Gene3D" id="3.40.710.10">
    <property type="entry name" value="DD-peptidase/beta-lactamase superfamily"/>
    <property type="match status" value="1"/>
</dbReference>
<keyword evidence="4" id="KW-1133">Transmembrane helix</keyword>
<dbReference type="Gene3D" id="3.10.450.100">
    <property type="entry name" value="NTF2-like, domain 1"/>
    <property type="match status" value="1"/>
</dbReference>
<dbReference type="InterPro" id="IPR036138">
    <property type="entry name" value="PBP_dimer_sf"/>
</dbReference>
<comment type="similarity">
    <text evidence="2">Belongs to the transpeptidase family.</text>
</comment>
<dbReference type="PROSITE" id="PS51257">
    <property type="entry name" value="PROKAR_LIPOPROTEIN"/>
    <property type="match status" value="1"/>
</dbReference>
<keyword evidence="4" id="KW-0812">Transmembrane</keyword>
<dbReference type="Gene3D" id="3.30.1390.30">
    <property type="entry name" value="Penicillin-binding protein 2a, domain 3"/>
    <property type="match status" value="1"/>
</dbReference>
<dbReference type="InterPro" id="IPR001460">
    <property type="entry name" value="PCN-bd_Tpept"/>
</dbReference>
<keyword evidence="3 4" id="KW-0472">Membrane</keyword>
<comment type="caution">
    <text evidence="8">The sequence shown here is derived from an EMBL/GenBank/DDBJ whole genome shotgun (WGS) entry which is preliminary data.</text>
</comment>
<feature type="domain" description="Penicillin-binding protein transpeptidase" evidence="5">
    <location>
        <begin position="361"/>
        <end position="675"/>
    </location>
</feature>
<dbReference type="PANTHER" id="PTHR30627:SF25">
    <property type="entry name" value="PENICILLIN-BINDING PROTEIN 3"/>
    <property type="match status" value="1"/>
</dbReference>
<dbReference type="GO" id="GO:0008658">
    <property type="term" value="F:penicillin binding"/>
    <property type="evidence" value="ECO:0007669"/>
    <property type="project" value="InterPro"/>
</dbReference>
<name>A0A942UXB9_9FIRM</name>
<evidence type="ECO:0000256" key="2">
    <source>
        <dbReference type="ARBA" id="ARBA00007171"/>
    </source>
</evidence>
<evidence type="ECO:0000313" key="9">
    <source>
        <dbReference type="Proteomes" id="UP000724672"/>
    </source>
</evidence>
<evidence type="ECO:0000256" key="1">
    <source>
        <dbReference type="ARBA" id="ARBA00004370"/>
    </source>
</evidence>
<dbReference type="GO" id="GO:0071555">
    <property type="term" value="P:cell wall organization"/>
    <property type="evidence" value="ECO:0007669"/>
    <property type="project" value="TreeGrafter"/>
</dbReference>
<comment type="subcellular location">
    <subcellularLocation>
        <location evidence="1">Membrane</location>
    </subcellularLocation>
</comment>
<evidence type="ECO:0000259" key="6">
    <source>
        <dbReference type="Pfam" id="PF03717"/>
    </source>
</evidence>
<evidence type="ECO:0000259" key="5">
    <source>
        <dbReference type="Pfam" id="PF00905"/>
    </source>
</evidence>
<feature type="domain" description="Penicillin-binding protein dimerisation" evidence="6">
    <location>
        <begin position="157"/>
        <end position="322"/>
    </location>
</feature>
<dbReference type="Pfam" id="PF05223">
    <property type="entry name" value="MecA_N"/>
    <property type="match status" value="1"/>
</dbReference>
<dbReference type="EMBL" id="WSFT01000036">
    <property type="protein sequence ID" value="MBS4538534.1"/>
    <property type="molecule type" value="Genomic_DNA"/>
</dbReference>
<dbReference type="GO" id="GO:0071972">
    <property type="term" value="F:peptidoglycan L,D-transpeptidase activity"/>
    <property type="evidence" value="ECO:0007669"/>
    <property type="project" value="TreeGrafter"/>
</dbReference>
<dbReference type="PANTHER" id="PTHR30627">
    <property type="entry name" value="PEPTIDOGLYCAN D,D-TRANSPEPTIDASE"/>
    <property type="match status" value="1"/>
</dbReference>
<dbReference type="SUPFAM" id="SSF56601">
    <property type="entry name" value="beta-lactamase/transpeptidase-like"/>
    <property type="match status" value="1"/>
</dbReference>
<dbReference type="Proteomes" id="UP000724672">
    <property type="component" value="Unassembled WGS sequence"/>
</dbReference>
<accession>A0A942UXB9</accession>
<dbReference type="InterPro" id="IPR012338">
    <property type="entry name" value="Beta-lactam/transpept-like"/>
</dbReference>
<evidence type="ECO:0000256" key="4">
    <source>
        <dbReference type="SAM" id="Phobius"/>
    </source>
</evidence>
<evidence type="ECO:0000256" key="3">
    <source>
        <dbReference type="ARBA" id="ARBA00023136"/>
    </source>
</evidence>
<dbReference type="GO" id="GO:0046677">
    <property type="term" value="P:response to antibiotic"/>
    <property type="evidence" value="ECO:0007669"/>
    <property type="project" value="InterPro"/>
</dbReference>
<sequence length="681" mass="76631">MIRHYKNKLTISLGIILILMISIIFTGCDKQTAKEAFNVYKEKWENNNYEEMYEMLSTDSKEYISKEEFIDRYKNIYDGIGADNISIELNDDKDEEENPISFSIKMDTTAGTVDINDYQVNMIEEEVDNEKVWAIEWNESLIFPQMSSGDIVRVNTLTASRGEIYDRNDNGLAVNGTILSLGIHPKVFEENKESNILKMAEILDIDASRIEDKLSKNTNPDHFVPIVKISASSSEILSQLSEIDGVKSEKLDGRIYPAGEALGALIGYIKPITAEELEELKEEGYTTYSLIGKTGLEEVYEKRLRAKDGKEIYISKRQNGEEFERVIIAKSQPVDGENIKLTIDSDLQKEIYKEMNKDAGASTAIDPKTGEILALVSSPSFDSNLFSTYITNSQREEWNSNDVDEFQNRFNNAYSPGSTFKLITAAIGLDKGVIDPNEKINIEGKQWQPDGSWGDYKVTRVSEKKSQVDLTDAFIYSDNIYFARAALDIGGDKFMKDAEKFGFSEKLPIDYPIQKSQIANDEVINKDTLLASTGYGQGEVLMSPLHVSLVYSSIVNDGNMMNPLLEVKEDLNPEIWKENVVSKESITTIKEGLIQAIENNDGTGNDAKIQGIELAGKTGTAELKKSLEDKDSEENGWFVAMNTEDPKIVVSMIIEKVKDRGQSHYVVPKVKNIIEYYLNNK</sequence>
<protein>
    <submittedName>
        <fullName evidence="8">Penicillin-binding transpeptidase domain-containing protein</fullName>
    </submittedName>
</protein>
<dbReference type="Pfam" id="PF03717">
    <property type="entry name" value="PBP_dimer"/>
    <property type="match status" value="1"/>
</dbReference>
<proteinExistence type="inferred from homology"/>
<evidence type="ECO:0000313" key="8">
    <source>
        <dbReference type="EMBL" id="MBS4538534.1"/>
    </source>
</evidence>
<dbReference type="AlphaFoldDB" id="A0A942UXB9"/>
<dbReference type="RefSeq" id="WP_203366459.1">
    <property type="nucleotide sequence ID" value="NZ_WSFT01000036.1"/>
</dbReference>